<dbReference type="EMBL" id="BMAU01021264">
    <property type="protein sequence ID" value="GFY06840.1"/>
    <property type="molecule type" value="Genomic_DNA"/>
</dbReference>
<proteinExistence type="predicted"/>
<sequence>MSSYLLKQALFGGVPPFLKAFLSYSFLKGALGCVAVTPFEKAKVIADSLGKQFEPNTGVENPIFSAHTHERFKNVLALLPLCQKTQRRSSTSGEPLSYMLIEYWSLTHASAEGFDFEYYAINPKLRDLLKLPLMAFTSSLK</sequence>
<dbReference type="Proteomes" id="UP000887159">
    <property type="component" value="Unassembled WGS sequence"/>
</dbReference>
<dbReference type="AlphaFoldDB" id="A0A8X6S8W8"/>
<protein>
    <submittedName>
        <fullName evidence="1">Uncharacterized protein</fullName>
    </submittedName>
</protein>
<reference evidence="1" key="1">
    <citation type="submission" date="2020-08" db="EMBL/GenBank/DDBJ databases">
        <title>Multicomponent nature underlies the extraordinary mechanical properties of spider dragline silk.</title>
        <authorList>
            <person name="Kono N."/>
            <person name="Nakamura H."/>
            <person name="Mori M."/>
            <person name="Yoshida Y."/>
            <person name="Ohtoshi R."/>
            <person name="Malay A.D."/>
            <person name="Moran D.A.P."/>
            <person name="Tomita M."/>
            <person name="Numata K."/>
            <person name="Arakawa K."/>
        </authorList>
    </citation>
    <scope>NUCLEOTIDE SEQUENCE</scope>
</reference>
<organism evidence="1 2">
    <name type="scientific">Trichonephila clavipes</name>
    <name type="common">Golden silk orbweaver</name>
    <name type="synonym">Nephila clavipes</name>
    <dbReference type="NCBI Taxonomy" id="2585209"/>
    <lineage>
        <taxon>Eukaryota</taxon>
        <taxon>Metazoa</taxon>
        <taxon>Ecdysozoa</taxon>
        <taxon>Arthropoda</taxon>
        <taxon>Chelicerata</taxon>
        <taxon>Arachnida</taxon>
        <taxon>Araneae</taxon>
        <taxon>Araneomorphae</taxon>
        <taxon>Entelegynae</taxon>
        <taxon>Araneoidea</taxon>
        <taxon>Nephilidae</taxon>
        <taxon>Trichonephila</taxon>
    </lineage>
</organism>
<name>A0A8X6S8W8_TRICX</name>
<gene>
    <name evidence="1" type="ORF">TNCV_482441</name>
</gene>
<comment type="caution">
    <text evidence="1">The sequence shown here is derived from an EMBL/GenBank/DDBJ whole genome shotgun (WGS) entry which is preliminary data.</text>
</comment>
<evidence type="ECO:0000313" key="1">
    <source>
        <dbReference type="EMBL" id="GFY06840.1"/>
    </source>
</evidence>
<accession>A0A8X6S8W8</accession>
<keyword evidence="2" id="KW-1185">Reference proteome</keyword>
<evidence type="ECO:0000313" key="2">
    <source>
        <dbReference type="Proteomes" id="UP000887159"/>
    </source>
</evidence>